<gene>
    <name evidence="1" type="ORF">CDIF1296T_phi080</name>
</gene>
<reference evidence="1 2" key="1">
    <citation type="journal article" date="2015" name="Genome Announc.">
        <title>Complete Genome Sequence of the Novel Temperate Clostridium difficile Phage phiCDIF1296T.</title>
        <authorList>
            <person name="Wittmann J."/>
            <person name="Riedel T."/>
            <person name="Bunk B."/>
            <person name="Sproer C."/>
            <person name="Gronow S."/>
            <person name="Overmann J."/>
        </authorList>
    </citation>
    <scope>NUCLEOTIDE SEQUENCE [LARGE SCALE GENOMIC DNA]</scope>
    <source>
        <strain evidence="2">ATCC 9689 / DSM 1296 / BCRC 10642 / JCM 1296 / NCIMB 10666 / NCTC 11209 / 90556-M6S</strain>
    </source>
</reference>
<proteinExistence type="predicted"/>
<name>A0ACA7UNR1_CLODI</name>
<organism evidence="1 2">
    <name type="scientific">Clostridioides difficile ATCC 9689 = DSM 1296</name>
    <dbReference type="NCBI Taxonomy" id="1121308"/>
    <lineage>
        <taxon>Bacteria</taxon>
        <taxon>Bacillati</taxon>
        <taxon>Bacillota</taxon>
        <taxon>Clostridia</taxon>
        <taxon>Peptostreptococcales</taxon>
        <taxon>Peptostreptococcaceae</taxon>
        <taxon>Clostridioides</taxon>
    </lineage>
</organism>
<dbReference type="Proteomes" id="UP001510562">
    <property type="component" value="Chromosome"/>
</dbReference>
<keyword evidence="2" id="KW-1185">Reference proteome</keyword>
<evidence type="ECO:0000313" key="1">
    <source>
        <dbReference type="EMBL" id="AKP44754.1"/>
    </source>
</evidence>
<accession>A0ACA7UNR1</accession>
<protein>
    <submittedName>
        <fullName evidence="1">Uncharacterized protein</fullName>
    </submittedName>
</protein>
<dbReference type="EMBL" id="CP011970">
    <property type="protein sequence ID" value="AKP44754.1"/>
    <property type="molecule type" value="Genomic_DNA"/>
</dbReference>
<sequence>MLIERTKIRLMKEIQGFEMLKIGDIFVITSVGNNGAIHFKTDYGIGFMNYSEFEAYFEIVQQKKKYEWGAWSIRGDFSGAYLYRTNGKKVEVRKGNFKASATCHDSDEFELNKGVELCLARIEVKKANKQVNLVLDKINNKEI</sequence>
<evidence type="ECO:0000313" key="2">
    <source>
        <dbReference type="Proteomes" id="UP001510562"/>
    </source>
</evidence>